<dbReference type="InterPro" id="IPR002893">
    <property type="entry name" value="Znf_MYND"/>
</dbReference>
<evidence type="ECO:0000259" key="8">
    <source>
        <dbReference type="PROSITE" id="PS50865"/>
    </source>
</evidence>
<evidence type="ECO:0000313" key="10">
    <source>
        <dbReference type="Proteomes" id="UP001215598"/>
    </source>
</evidence>
<accession>A0AAD7HC47</accession>
<keyword evidence="3 7" id="KW-0863">Zinc-finger</keyword>
<name>A0AAD7HC47_9AGAR</name>
<reference evidence="9" key="1">
    <citation type="submission" date="2023-03" db="EMBL/GenBank/DDBJ databases">
        <title>Massive genome expansion in bonnet fungi (Mycena s.s.) driven by repeated elements and novel gene families across ecological guilds.</title>
        <authorList>
            <consortium name="Lawrence Berkeley National Laboratory"/>
            <person name="Harder C.B."/>
            <person name="Miyauchi S."/>
            <person name="Viragh M."/>
            <person name="Kuo A."/>
            <person name="Thoen E."/>
            <person name="Andreopoulos B."/>
            <person name="Lu D."/>
            <person name="Skrede I."/>
            <person name="Drula E."/>
            <person name="Henrissat B."/>
            <person name="Morin E."/>
            <person name="Kohler A."/>
            <person name="Barry K."/>
            <person name="LaButti K."/>
            <person name="Morin E."/>
            <person name="Salamov A."/>
            <person name="Lipzen A."/>
            <person name="Mereny Z."/>
            <person name="Hegedus B."/>
            <person name="Baldrian P."/>
            <person name="Stursova M."/>
            <person name="Weitz H."/>
            <person name="Taylor A."/>
            <person name="Grigoriev I.V."/>
            <person name="Nagy L.G."/>
            <person name="Martin F."/>
            <person name="Kauserud H."/>
        </authorList>
    </citation>
    <scope>NUCLEOTIDE SEQUENCE</scope>
    <source>
        <strain evidence="9">CBHHK182m</strain>
    </source>
</reference>
<dbReference type="InterPro" id="IPR002110">
    <property type="entry name" value="Ankyrin_rpt"/>
</dbReference>
<keyword evidence="5 6" id="KW-0040">ANK repeat</keyword>
<dbReference type="Pfam" id="PF00023">
    <property type="entry name" value="Ank"/>
    <property type="match status" value="1"/>
</dbReference>
<comment type="caution">
    <text evidence="9">The sequence shown here is derived from an EMBL/GenBank/DDBJ whole genome shotgun (WGS) entry which is preliminary data.</text>
</comment>
<dbReference type="SUPFAM" id="SSF48403">
    <property type="entry name" value="Ankyrin repeat"/>
    <property type="match status" value="1"/>
</dbReference>
<dbReference type="Gene3D" id="6.10.140.2220">
    <property type="match status" value="1"/>
</dbReference>
<keyword evidence="1" id="KW-0479">Metal-binding</keyword>
<feature type="domain" description="MYND-type" evidence="8">
    <location>
        <begin position="199"/>
        <end position="244"/>
    </location>
</feature>
<dbReference type="AlphaFoldDB" id="A0AAD7HC47"/>
<keyword evidence="10" id="KW-1185">Reference proteome</keyword>
<protein>
    <submittedName>
        <fullName evidence="9">Ankyrin repeat-containing domain protein</fullName>
    </submittedName>
</protein>
<gene>
    <name evidence="9" type="ORF">B0H16DRAFT_1338132</name>
</gene>
<dbReference type="GO" id="GO:0006396">
    <property type="term" value="P:RNA processing"/>
    <property type="evidence" value="ECO:0007669"/>
    <property type="project" value="TreeGrafter"/>
</dbReference>
<sequence length="382" mass="42528">MLPDITERLSFDPSALSRFGRAVFFGDINTIQEAFDNDTAPNMNTVELTFQYGYASIVILGAQRVSKANDWVEVMQLLIENGLFVDAADLLGYTALHHATFGAASLQINHLVRLLTSHGANINTQNCFGEVSTLGAMQNKSLQILDVLLGRNADLDLADADGRSPRRVFVRCGPEVVSTTMKWIRRRACVELPYDEKRCDACRTPKSPLKCSRSSLKLCSRCKLVRYCSVRCQAESWAIHKQTCRPFTANNAVLRRPQFQPILVSAAVGLLGFDSLHTEPICFQPCLPNDIVLGPKTLVVKVQVPCGGDVAHRSTADLLVYSRCQRFACTIRRYDDPREYDRISDVVRAHGTEGVEAFFVAELQSEDCVAIRISQPLAEQPW</sequence>
<dbReference type="EMBL" id="JARKIB010000278">
    <property type="protein sequence ID" value="KAJ7717355.1"/>
    <property type="molecule type" value="Genomic_DNA"/>
</dbReference>
<evidence type="ECO:0000313" key="9">
    <source>
        <dbReference type="EMBL" id="KAJ7717355.1"/>
    </source>
</evidence>
<dbReference type="Gene3D" id="1.25.40.20">
    <property type="entry name" value="Ankyrin repeat-containing domain"/>
    <property type="match status" value="1"/>
</dbReference>
<dbReference type="GO" id="GO:0003723">
    <property type="term" value="F:RNA binding"/>
    <property type="evidence" value="ECO:0007669"/>
    <property type="project" value="TreeGrafter"/>
</dbReference>
<organism evidence="9 10">
    <name type="scientific">Mycena metata</name>
    <dbReference type="NCBI Taxonomy" id="1033252"/>
    <lineage>
        <taxon>Eukaryota</taxon>
        <taxon>Fungi</taxon>
        <taxon>Dikarya</taxon>
        <taxon>Basidiomycota</taxon>
        <taxon>Agaricomycotina</taxon>
        <taxon>Agaricomycetes</taxon>
        <taxon>Agaricomycetidae</taxon>
        <taxon>Agaricales</taxon>
        <taxon>Marasmiineae</taxon>
        <taxon>Mycenaceae</taxon>
        <taxon>Mycena</taxon>
    </lineage>
</organism>
<dbReference type="PROSITE" id="PS50088">
    <property type="entry name" value="ANK_REPEAT"/>
    <property type="match status" value="1"/>
</dbReference>
<evidence type="ECO:0000256" key="4">
    <source>
        <dbReference type="ARBA" id="ARBA00022833"/>
    </source>
</evidence>
<evidence type="ECO:0000256" key="3">
    <source>
        <dbReference type="ARBA" id="ARBA00022771"/>
    </source>
</evidence>
<proteinExistence type="predicted"/>
<dbReference type="PANTHER" id="PTHR24141:SF1">
    <property type="entry name" value="2-5A-DEPENDENT RIBONUCLEASE"/>
    <property type="match status" value="1"/>
</dbReference>
<evidence type="ECO:0000256" key="2">
    <source>
        <dbReference type="ARBA" id="ARBA00022737"/>
    </source>
</evidence>
<dbReference type="InterPro" id="IPR036770">
    <property type="entry name" value="Ankyrin_rpt-contain_sf"/>
</dbReference>
<dbReference type="PROSITE" id="PS50865">
    <property type="entry name" value="ZF_MYND_2"/>
    <property type="match status" value="1"/>
</dbReference>
<evidence type="ECO:0000256" key="5">
    <source>
        <dbReference type="ARBA" id="ARBA00023043"/>
    </source>
</evidence>
<dbReference type="PROSITE" id="PS01360">
    <property type="entry name" value="ZF_MYND_1"/>
    <property type="match status" value="1"/>
</dbReference>
<dbReference type="PANTHER" id="PTHR24141">
    <property type="entry name" value="2-5A-DEPENDENT RIBONUCLEASE"/>
    <property type="match status" value="1"/>
</dbReference>
<evidence type="ECO:0000256" key="1">
    <source>
        <dbReference type="ARBA" id="ARBA00022723"/>
    </source>
</evidence>
<dbReference type="Proteomes" id="UP001215598">
    <property type="component" value="Unassembled WGS sequence"/>
</dbReference>
<keyword evidence="2" id="KW-0677">Repeat</keyword>
<dbReference type="Pfam" id="PF01753">
    <property type="entry name" value="zf-MYND"/>
    <property type="match status" value="1"/>
</dbReference>
<dbReference type="SUPFAM" id="SSF144232">
    <property type="entry name" value="HIT/MYND zinc finger-like"/>
    <property type="match status" value="1"/>
</dbReference>
<keyword evidence="4" id="KW-0862">Zinc</keyword>
<dbReference type="GO" id="GO:0008270">
    <property type="term" value="F:zinc ion binding"/>
    <property type="evidence" value="ECO:0007669"/>
    <property type="project" value="UniProtKB-KW"/>
</dbReference>
<evidence type="ECO:0000256" key="7">
    <source>
        <dbReference type="PROSITE-ProRule" id="PRU00134"/>
    </source>
</evidence>
<feature type="repeat" description="ANK" evidence="6">
    <location>
        <begin position="91"/>
        <end position="127"/>
    </location>
</feature>
<dbReference type="GO" id="GO:0004540">
    <property type="term" value="F:RNA nuclease activity"/>
    <property type="evidence" value="ECO:0007669"/>
    <property type="project" value="TreeGrafter"/>
</dbReference>
<evidence type="ECO:0000256" key="6">
    <source>
        <dbReference type="PROSITE-ProRule" id="PRU00023"/>
    </source>
</evidence>